<evidence type="ECO:0000256" key="2">
    <source>
        <dbReference type="ARBA" id="ARBA00023054"/>
    </source>
</evidence>
<dbReference type="GeneTree" id="ENSGT00950000183181"/>
<reference evidence="4 5" key="2">
    <citation type="journal article" date="2012" name="Nature">
        <title>Insights into hominid evolution from the gorilla genome sequence.</title>
        <authorList>
            <person name="Scally A."/>
            <person name="Dutheil J.Y."/>
            <person name="Hillier L.W."/>
            <person name="Jordan G.E."/>
            <person name="Goodhead I."/>
            <person name="Herrero J."/>
            <person name="Hobolth A."/>
            <person name="Lappalainen T."/>
            <person name="Mailund T."/>
            <person name="Marques-Bonet T."/>
            <person name="McCarthy S."/>
            <person name="Montgomery S.H."/>
            <person name="Schwalie P.C."/>
            <person name="Tang Y.A."/>
            <person name="Ward M.C."/>
            <person name="Xue Y."/>
            <person name="Yngvadottir B."/>
            <person name="Alkan C."/>
            <person name="Andersen L.N."/>
            <person name="Ayub Q."/>
            <person name="Ball E.V."/>
            <person name="Beal K."/>
            <person name="Bradley B.J."/>
            <person name="Chen Y."/>
            <person name="Clee C.M."/>
            <person name="Fitzgerald S."/>
            <person name="Graves T.A."/>
            <person name="Gu Y."/>
            <person name="Heath P."/>
            <person name="Heger A."/>
            <person name="Karakoc E."/>
            <person name="Kolb-Kokocinski A."/>
            <person name="Laird G.K."/>
            <person name="Lunter G."/>
            <person name="Meader S."/>
            <person name="Mort M."/>
            <person name="Mullikin J.C."/>
            <person name="Munch K."/>
            <person name="O'Connor T.D."/>
            <person name="Phillips A.D."/>
            <person name="Prado-Martinez J."/>
            <person name="Rogers A.S."/>
            <person name="Sajjadian S."/>
            <person name="Schmidt D."/>
            <person name="Shaw K."/>
            <person name="Simpson J.T."/>
            <person name="Stenson P.D."/>
            <person name="Turner D.J."/>
            <person name="Vigilant L."/>
            <person name="Vilella A.J."/>
            <person name="Whitener W."/>
            <person name="Zhu B."/>
            <person name="Cooper D.N."/>
            <person name="de Jong P."/>
            <person name="Dermitzakis E.T."/>
            <person name="Eichler E.E."/>
            <person name="Flicek P."/>
            <person name="Goldman N."/>
            <person name="Mundy N.I."/>
            <person name="Ning Z."/>
            <person name="Odom D.T."/>
            <person name="Ponting C.P."/>
            <person name="Quail M.A."/>
            <person name="Ryder O.A."/>
            <person name="Searle S.M."/>
            <person name="Warren W.C."/>
            <person name="Wilson R.K."/>
            <person name="Schierup M.H."/>
            <person name="Rogers J."/>
            <person name="Tyler-Smith C."/>
            <person name="Durbin R."/>
        </authorList>
    </citation>
    <scope>NUCLEOTIDE SEQUENCE [LARGE SCALE GENOMIC DNA]</scope>
</reference>
<evidence type="ECO:0000313" key="5">
    <source>
        <dbReference type="Proteomes" id="UP000001519"/>
    </source>
</evidence>
<evidence type="ECO:0000256" key="1">
    <source>
        <dbReference type="ARBA" id="ARBA00010807"/>
    </source>
</evidence>
<comment type="similarity">
    <text evidence="1">Belongs to the dapper family.</text>
</comment>
<dbReference type="Bgee" id="ENSGGOG00000024682">
    <property type="expression patterns" value="Expressed in frontal cortex and 4 other cell types or tissues"/>
</dbReference>
<evidence type="ECO:0000256" key="3">
    <source>
        <dbReference type="SAM" id="MobiDB-lite"/>
    </source>
</evidence>
<organism evidence="4 5">
    <name type="scientific">Gorilla gorilla gorilla</name>
    <name type="common">Western lowland gorilla</name>
    <dbReference type="NCBI Taxonomy" id="9595"/>
    <lineage>
        <taxon>Eukaryota</taxon>
        <taxon>Metazoa</taxon>
        <taxon>Chordata</taxon>
        <taxon>Craniata</taxon>
        <taxon>Vertebrata</taxon>
        <taxon>Euteleostomi</taxon>
        <taxon>Mammalia</taxon>
        <taxon>Eutheria</taxon>
        <taxon>Euarchontoglires</taxon>
        <taxon>Primates</taxon>
        <taxon>Haplorrhini</taxon>
        <taxon>Catarrhini</taxon>
        <taxon>Hominidae</taxon>
        <taxon>Gorilla</taxon>
    </lineage>
</organism>
<reference evidence="5" key="1">
    <citation type="submission" date="2011-05" db="EMBL/GenBank/DDBJ databases">
        <title>Insights into the evolution of the great apes provided by the gorilla genome.</title>
        <authorList>
            <person name="Scally A."/>
        </authorList>
    </citation>
    <scope>NUCLEOTIDE SEQUENCE [LARGE SCALE GENOMIC DNA]</scope>
</reference>
<accession>A0A2I2Y855</accession>
<dbReference type="Ensembl" id="ENSGGOT00000048373.1">
    <property type="protein sequence ID" value="ENSGGOP00000031092.1"/>
    <property type="gene ID" value="ENSGGOG00000024682.2"/>
</dbReference>
<dbReference type="AlphaFoldDB" id="A0A2I2Y855"/>
<protein>
    <submittedName>
        <fullName evidence="4">Dishevelled binding antagonist of beta catenin 2</fullName>
    </submittedName>
</protein>
<dbReference type="EMBL" id="CABD030049048">
    <property type="status" value="NOT_ANNOTATED_CDS"/>
    <property type="molecule type" value="Genomic_DNA"/>
</dbReference>
<reference evidence="4" key="3">
    <citation type="submission" date="2025-08" db="UniProtKB">
        <authorList>
            <consortium name="Ensembl"/>
        </authorList>
    </citation>
    <scope>IDENTIFICATION</scope>
</reference>
<gene>
    <name evidence="4" type="primary">DACT2</name>
</gene>
<reference evidence="4" key="4">
    <citation type="submission" date="2025-09" db="UniProtKB">
        <authorList>
            <consortium name="Ensembl"/>
        </authorList>
    </citation>
    <scope>IDENTIFICATION</scope>
</reference>
<keyword evidence="2" id="KW-0175">Coiled coil</keyword>
<keyword evidence="5" id="KW-1185">Reference proteome</keyword>
<evidence type="ECO:0000313" key="4">
    <source>
        <dbReference type="Ensembl" id="ENSGGOP00000031092.1"/>
    </source>
</evidence>
<dbReference type="PANTHER" id="PTHR15919">
    <property type="entry name" value="DAPPER-RELATED"/>
    <property type="match status" value="1"/>
</dbReference>
<dbReference type="PANTHER" id="PTHR15919:SF13">
    <property type="entry name" value="DAPPER HOMOLOG 2"/>
    <property type="match status" value="1"/>
</dbReference>
<feature type="region of interest" description="Disordered" evidence="3">
    <location>
        <begin position="43"/>
        <end position="72"/>
    </location>
</feature>
<sequence length="282" mass="29693">MWTPGGPPGPAGWDRRRLGARLRAAFAGLQELQGLRATQQERVRGALALQPPPAPAAPAAPAAPCGPHGLHGPEQQLEAALAALQEQLSRLRQQDIGLKTHLDQLDLQISKLQLDVGTASGEALDSDSRPSSGFYEMSDGGSCSLSTSCASVCSDHISPSLGSLLPVAQAHRARPSMGDWRPRSVDETTVPAWRLQATEEDARPPGSVEDAGQPWGTFWPRPVSTELCNAPGEPDMHAPPAGCTSSSLTGVGSGLRGKCCQLPFCSVNTSSKTKSSRISRQQ</sequence>
<dbReference type="InterPro" id="IPR024843">
    <property type="entry name" value="Dapper"/>
</dbReference>
<name>A0A2I2Y855_GORGO</name>
<dbReference type="Proteomes" id="UP000001519">
    <property type="component" value="Chromosome 6"/>
</dbReference>
<proteinExistence type="inferred from homology"/>
<dbReference type="Pfam" id="PF15268">
    <property type="entry name" value="Dapper"/>
    <property type="match status" value="1"/>
</dbReference>